<dbReference type="InterPro" id="IPR029044">
    <property type="entry name" value="Nucleotide-diphossugar_trans"/>
</dbReference>
<proteinExistence type="predicted"/>
<evidence type="ECO:0000313" key="3">
    <source>
        <dbReference type="Proteomes" id="UP000612585"/>
    </source>
</evidence>
<dbReference type="Proteomes" id="UP000612585">
    <property type="component" value="Unassembled WGS sequence"/>
</dbReference>
<dbReference type="SUPFAM" id="SSF53448">
    <property type="entry name" value="Nucleotide-diphospho-sugar transferases"/>
    <property type="match status" value="1"/>
</dbReference>
<keyword evidence="3" id="KW-1185">Reference proteome</keyword>
<evidence type="ECO:0000259" key="1">
    <source>
        <dbReference type="Pfam" id="PF00535"/>
    </source>
</evidence>
<dbReference type="EMBL" id="BOPG01000058">
    <property type="protein sequence ID" value="GIJ60694.1"/>
    <property type="molecule type" value="Genomic_DNA"/>
</dbReference>
<protein>
    <recommendedName>
        <fullName evidence="1">Glycosyltransferase 2-like domain-containing protein</fullName>
    </recommendedName>
</protein>
<dbReference type="Gene3D" id="3.90.550.10">
    <property type="entry name" value="Spore Coat Polysaccharide Biosynthesis Protein SpsA, Chain A"/>
    <property type="match status" value="1"/>
</dbReference>
<gene>
    <name evidence="2" type="ORF">Vau01_082100</name>
</gene>
<dbReference type="AlphaFoldDB" id="A0A8J3ZAT7"/>
<reference evidence="2" key="1">
    <citation type="submission" date="2021-01" db="EMBL/GenBank/DDBJ databases">
        <title>Whole genome shotgun sequence of Virgisporangium aurantiacum NBRC 16421.</title>
        <authorList>
            <person name="Komaki H."/>
            <person name="Tamura T."/>
        </authorList>
    </citation>
    <scope>NUCLEOTIDE SEQUENCE</scope>
    <source>
        <strain evidence="2">NBRC 16421</strain>
    </source>
</reference>
<evidence type="ECO:0000313" key="2">
    <source>
        <dbReference type="EMBL" id="GIJ60694.1"/>
    </source>
</evidence>
<dbReference type="PANTHER" id="PTHR43630">
    <property type="entry name" value="POLY-BETA-1,6-N-ACETYL-D-GLUCOSAMINE SYNTHASE"/>
    <property type="match status" value="1"/>
</dbReference>
<sequence length="372" mass="41081">MPGAAGVDLSTVIVLARDEERCIARCLDSVCGRGFDDILVVDTGSTDATPGIVDGYRTRGVRMLRHPWSNSFAAARNAAVDCVATGWIVFLDADEWLTGGSVPARLAELSRFDDVSRLVFAPRIADRNGYSGDVGRIFRADSAIRYKGAVHEYPVIAGEPDEPVGIVGVDIRFDHDGYERSVVVGKDKRRRNLDLLDIARARDPDNPRWWYFTIRDGLPVLGHAQLVRSCTVLKRLADTPVATGDGRSGREYYRLALGQACQAFAAFGDWTSVHRYRADLPDADAHYFGAIAALARDVVTPHDLVGAIELRGRDELVADSVLDPAGRHLDALIVALLDRVRGEADAERYRDMCDPWTDTFFDGSRLRRRQPL</sequence>
<dbReference type="InterPro" id="IPR001173">
    <property type="entry name" value="Glyco_trans_2-like"/>
</dbReference>
<dbReference type="PANTHER" id="PTHR43630:SF2">
    <property type="entry name" value="GLYCOSYLTRANSFERASE"/>
    <property type="match status" value="1"/>
</dbReference>
<accession>A0A8J3ZAT7</accession>
<dbReference type="Pfam" id="PF00535">
    <property type="entry name" value="Glycos_transf_2"/>
    <property type="match status" value="1"/>
</dbReference>
<name>A0A8J3ZAT7_9ACTN</name>
<feature type="domain" description="Glycosyltransferase 2-like" evidence="1">
    <location>
        <begin position="11"/>
        <end position="114"/>
    </location>
</feature>
<organism evidence="2 3">
    <name type="scientific">Virgisporangium aurantiacum</name>
    <dbReference type="NCBI Taxonomy" id="175570"/>
    <lineage>
        <taxon>Bacteria</taxon>
        <taxon>Bacillati</taxon>
        <taxon>Actinomycetota</taxon>
        <taxon>Actinomycetes</taxon>
        <taxon>Micromonosporales</taxon>
        <taxon>Micromonosporaceae</taxon>
        <taxon>Virgisporangium</taxon>
    </lineage>
</organism>
<comment type="caution">
    <text evidence="2">The sequence shown here is derived from an EMBL/GenBank/DDBJ whole genome shotgun (WGS) entry which is preliminary data.</text>
</comment>